<gene>
    <name evidence="1" type="ORF">BJ138DRAFT_205582</name>
</gene>
<accession>A0ACB8A9C5</accession>
<sequence>MHPASAAAAACSIARLVATSSIIHIGCVVHPTFPTPWIMQASTPYRLGSWTRTYAVLPCFLIPGILYHVVATLIICGQDCCGGVSHRAPPQRKHIQEWRVQPGWRAHSLPRPPQYSVNHRMYKSKKCIGSTIKHRILCNGFSVSIT</sequence>
<dbReference type="Proteomes" id="UP000790377">
    <property type="component" value="Unassembled WGS sequence"/>
</dbReference>
<comment type="caution">
    <text evidence="1">The sequence shown here is derived from an EMBL/GenBank/DDBJ whole genome shotgun (WGS) entry which is preliminary data.</text>
</comment>
<reference evidence="1" key="1">
    <citation type="journal article" date="2021" name="New Phytol.">
        <title>Evolutionary innovations through gain and loss of genes in the ectomycorrhizal Boletales.</title>
        <authorList>
            <person name="Wu G."/>
            <person name="Miyauchi S."/>
            <person name="Morin E."/>
            <person name="Kuo A."/>
            <person name="Drula E."/>
            <person name="Varga T."/>
            <person name="Kohler A."/>
            <person name="Feng B."/>
            <person name="Cao Y."/>
            <person name="Lipzen A."/>
            <person name="Daum C."/>
            <person name="Hundley H."/>
            <person name="Pangilinan J."/>
            <person name="Johnson J."/>
            <person name="Barry K."/>
            <person name="LaButti K."/>
            <person name="Ng V."/>
            <person name="Ahrendt S."/>
            <person name="Min B."/>
            <person name="Choi I.G."/>
            <person name="Park H."/>
            <person name="Plett J.M."/>
            <person name="Magnuson J."/>
            <person name="Spatafora J.W."/>
            <person name="Nagy L.G."/>
            <person name="Henrissat B."/>
            <person name="Grigoriev I.V."/>
            <person name="Yang Z.L."/>
            <person name="Xu J."/>
            <person name="Martin F.M."/>
        </authorList>
    </citation>
    <scope>NUCLEOTIDE SEQUENCE</scope>
    <source>
        <strain evidence="1">ATCC 28755</strain>
    </source>
</reference>
<protein>
    <submittedName>
        <fullName evidence="1">Uncharacterized protein</fullName>
    </submittedName>
</protein>
<name>A0ACB8A9C5_9AGAM</name>
<evidence type="ECO:0000313" key="1">
    <source>
        <dbReference type="EMBL" id="KAH7909655.1"/>
    </source>
</evidence>
<organism evidence="1 2">
    <name type="scientific">Hygrophoropsis aurantiaca</name>
    <dbReference type="NCBI Taxonomy" id="72124"/>
    <lineage>
        <taxon>Eukaryota</taxon>
        <taxon>Fungi</taxon>
        <taxon>Dikarya</taxon>
        <taxon>Basidiomycota</taxon>
        <taxon>Agaricomycotina</taxon>
        <taxon>Agaricomycetes</taxon>
        <taxon>Agaricomycetidae</taxon>
        <taxon>Boletales</taxon>
        <taxon>Coniophorineae</taxon>
        <taxon>Hygrophoropsidaceae</taxon>
        <taxon>Hygrophoropsis</taxon>
    </lineage>
</organism>
<evidence type="ECO:0000313" key="2">
    <source>
        <dbReference type="Proteomes" id="UP000790377"/>
    </source>
</evidence>
<keyword evidence="2" id="KW-1185">Reference proteome</keyword>
<proteinExistence type="predicted"/>
<dbReference type="EMBL" id="MU267748">
    <property type="protein sequence ID" value="KAH7909655.1"/>
    <property type="molecule type" value="Genomic_DNA"/>
</dbReference>